<comment type="catalytic activity">
    <reaction evidence="7">
        <text>(2R)-2-phosphoglycerate = (2R)-3-phosphoglycerate</text>
        <dbReference type="Rhea" id="RHEA:15901"/>
        <dbReference type="ChEBI" id="CHEBI:58272"/>
        <dbReference type="ChEBI" id="CHEBI:58289"/>
        <dbReference type="EC" id="5.4.2.12"/>
    </reaction>
</comment>
<evidence type="ECO:0000256" key="5">
    <source>
        <dbReference type="ARBA" id="ARBA00023211"/>
    </source>
</evidence>
<evidence type="ECO:0000259" key="13">
    <source>
        <dbReference type="Pfam" id="PF01676"/>
    </source>
</evidence>
<keyword evidence="5 7" id="KW-0464">Manganese</keyword>
<evidence type="ECO:0000256" key="11">
    <source>
        <dbReference type="PIRSR" id="PIRSR001492-3"/>
    </source>
</evidence>
<dbReference type="NCBIfam" id="TIGR01307">
    <property type="entry name" value="pgm_bpd_ind"/>
    <property type="match status" value="1"/>
</dbReference>
<feature type="domain" description="Metalloenzyme" evidence="13">
    <location>
        <begin position="1"/>
        <end position="521"/>
    </location>
</feature>
<proteinExistence type="inferred from homology"/>
<feature type="region of interest" description="Disordered" evidence="12">
    <location>
        <begin position="33"/>
        <end position="55"/>
    </location>
</feature>
<feature type="binding site" evidence="7 11">
    <location>
        <position position="413"/>
    </location>
    <ligand>
        <name>Mn(2+)</name>
        <dbReference type="ChEBI" id="CHEBI:29035"/>
        <label>1</label>
    </ligand>
</feature>
<feature type="region of interest" description="Disordered" evidence="12">
    <location>
        <begin position="481"/>
        <end position="503"/>
    </location>
</feature>
<feature type="binding site" evidence="7 11">
    <location>
        <position position="409"/>
    </location>
    <ligand>
        <name>Mn(2+)</name>
        <dbReference type="ChEBI" id="CHEBI:29035"/>
        <label>1</label>
    </ligand>
</feature>
<dbReference type="Pfam" id="PF01676">
    <property type="entry name" value="Metalloenzyme"/>
    <property type="match status" value="1"/>
</dbReference>
<dbReference type="EC" id="5.4.2.12" evidence="7 8"/>
<feature type="compositionally biased region" description="Polar residues" evidence="12">
    <location>
        <begin position="38"/>
        <end position="47"/>
    </location>
</feature>
<feature type="binding site" evidence="7 10">
    <location>
        <position position="181"/>
    </location>
    <ligand>
        <name>substrate</name>
    </ligand>
</feature>
<dbReference type="Proteomes" id="UP000011669">
    <property type="component" value="Unassembled WGS sequence"/>
</dbReference>
<dbReference type="GO" id="GO:0006007">
    <property type="term" value="P:glucose catabolic process"/>
    <property type="evidence" value="ECO:0007669"/>
    <property type="project" value="InterPro"/>
</dbReference>
<accession>M0MF52</accession>
<dbReference type="Gene3D" id="3.40.720.10">
    <property type="entry name" value="Alkaline Phosphatase, subunit A"/>
    <property type="match status" value="1"/>
</dbReference>
<dbReference type="RefSeq" id="WP_006078878.1">
    <property type="nucleotide sequence ID" value="NZ_AOMD01000030.1"/>
</dbReference>
<dbReference type="PATRIC" id="fig|1227455.4.peg.3075"/>
<dbReference type="PANTHER" id="PTHR31637">
    <property type="entry name" value="2,3-BISPHOSPHOGLYCERATE-INDEPENDENT PHOSPHOGLYCERATE MUTASE"/>
    <property type="match status" value="1"/>
</dbReference>
<feature type="binding site" evidence="7 11">
    <location>
        <position position="467"/>
    </location>
    <ligand>
        <name>Mn(2+)</name>
        <dbReference type="ChEBI" id="CHEBI:29035"/>
        <label>1</label>
    </ligand>
</feature>
<keyword evidence="6 7" id="KW-0413">Isomerase</keyword>
<sequence>MRAALVVLDGWGIGDHDRLDAVRAADTPTMDRLADQGATGTLDTSGRSVGLPDGQMGNSEVGHLTIGAGRVIDQSYTRITRAIEAGDLLKNDAIASAFAHAESNGGRVHFMGLVSDGGVHSDQRHLHALIAAAADRGVDAVTHAFTDGRDTPPKSGAGYLADLEAAVDEHGTGNVVTVTGRYYAMDRDRNWERTRRAYDAIVERDADHTAGTAVEAVEESYDRGETDEFVEPTLVDGEAQRTPEIERWSREQGGPALTDGDSVVFFNFRADRARQLVRMLTNTRREWEFDLDQPAIELVTMTEYDETFDFPVAFAPHEPEDSLGETLAANGLTQLRIAESEKYPHVTYFLNGGREVEFEGEIREIVDSPDVPTYDQRPEMSAEAMTDTAIGVIETDDPDVMVLNYANPDMVGHTGDFDAAVAAVEAVDTQLARLVAACHRAGAHVLVTADHGNADDMGTPDDPDTAHTLNPVPVVYLAPGGSDDPAVANGNAAAGSTDGGKRIRDGGTLADLAPTVLTLCGVVVPDAMTGESLLVETGRRTH</sequence>
<keyword evidence="16" id="KW-1185">Reference proteome</keyword>
<dbReference type="HAMAP" id="MF_01038">
    <property type="entry name" value="GpmI"/>
    <property type="match status" value="1"/>
</dbReference>
<feature type="binding site" evidence="7 10">
    <location>
        <position position="120"/>
    </location>
    <ligand>
        <name>substrate</name>
    </ligand>
</feature>
<keyword evidence="3 7" id="KW-0479">Metal-binding</keyword>
<dbReference type="GO" id="GO:0004619">
    <property type="term" value="F:phosphoglycerate mutase activity"/>
    <property type="evidence" value="ECO:0007669"/>
    <property type="project" value="UniProtKB-UniRule"/>
</dbReference>
<dbReference type="Gene3D" id="3.40.1450.10">
    <property type="entry name" value="BPG-independent phosphoglycerate mutase, domain B"/>
    <property type="match status" value="1"/>
</dbReference>
<dbReference type="GO" id="GO:0006096">
    <property type="term" value="P:glycolytic process"/>
    <property type="evidence" value="ECO:0007669"/>
    <property type="project" value="UniProtKB-UniRule"/>
</dbReference>
<dbReference type="STRING" id="1227455.C449_15112"/>
<feature type="domain" description="BPG-independent PGAM N-terminal" evidence="14">
    <location>
        <begin position="79"/>
        <end position="306"/>
    </location>
</feature>
<feature type="binding site" evidence="7 10">
    <location>
        <begin position="269"/>
        <end position="272"/>
    </location>
    <ligand>
        <name>substrate</name>
    </ligand>
</feature>
<dbReference type="InterPro" id="IPR036646">
    <property type="entry name" value="PGAM_B_sf"/>
</dbReference>
<feature type="binding site" evidence="7 10">
    <location>
        <position position="342"/>
    </location>
    <ligand>
        <name>substrate</name>
    </ligand>
</feature>
<feature type="binding site" evidence="7 10">
    <location>
        <begin position="149"/>
        <end position="150"/>
    </location>
    <ligand>
        <name>substrate</name>
    </ligand>
</feature>
<reference evidence="15 16" key="1">
    <citation type="journal article" date="2014" name="PLoS Genet.">
        <title>Phylogenetically driven sequencing of extremely halophilic archaea reveals strategies for static and dynamic osmo-response.</title>
        <authorList>
            <person name="Becker E.A."/>
            <person name="Seitzer P.M."/>
            <person name="Tritt A."/>
            <person name="Larsen D."/>
            <person name="Krusor M."/>
            <person name="Yao A.I."/>
            <person name="Wu D."/>
            <person name="Madern D."/>
            <person name="Eisen J.A."/>
            <person name="Darling A.E."/>
            <person name="Facciotti M.T."/>
        </authorList>
    </citation>
    <scope>NUCLEOTIDE SEQUENCE [LARGE SCALE GENOMIC DNA]</scope>
    <source>
        <strain evidence="15 16">DSM 5350</strain>
    </source>
</reference>
<evidence type="ECO:0000256" key="7">
    <source>
        <dbReference type="HAMAP-Rule" id="MF_01038"/>
    </source>
</evidence>
<gene>
    <name evidence="7" type="primary">gpmI</name>
    <name evidence="15" type="ORF">C449_15112</name>
</gene>
<name>M0MF52_9EURY</name>
<comment type="caution">
    <text evidence="15">The sequence shown here is derived from an EMBL/GenBank/DDBJ whole genome shotgun (WGS) entry which is preliminary data.</text>
</comment>
<dbReference type="CDD" id="cd16010">
    <property type="entry name" value="iPGM"/>
    <property type="match status" value="1"/>
</dbReference>
<evidence type="ECO:0000256" key="12">
    <source>
        <dbReference type="SAM" id="MobiDB-lite"/>
    </source>
</evidence>
<comment type="cofactor">
    <cofactor evidence="7">
        <name>Mn(2+)</name>
        <dbReference type="ChEBI" id="CHEBI:29035"/>
    </cofactor>
    <text evidence="7">Binds 2 manganese ions per subunit.</text>
</comment>
<dbReference type="Pfam" id="PF06415">
    <property type="entry name" value="iPGM_N"/>
    <property type="match status" value="1"/>
</dbReference>
<dbReference type="InterPro" id="IPR011258">
    <property type="entry name" value="BPG-indep_PGM_N"/>
</dbReference>
<dbReference type="EMBL" id="AOMD01000030">
    <property type="protein sequence ID" value="EMA43319.1"/>
    <property type="molecule type" value="Genomic_DNA"/>
</dbReference>
<protein>
    <recommendedName>
        <fullName evidence="7 8">2,3-bisphosphoglycerate-independent phosphoglycerate mutase</fullName>
        <shortName evidence="7">BPG-independent PGAM</shortName>
        <shortName evidence="7">Phosphoglyceromutase</shortName>
        <shortName evidence="7">iPGM</shortName>
        <ecNumber evidence="7 8">5.4.2.12</ecNumber>
    </recommendedName>
</protein>
<comment type="pathway">
    <text evidence="1 7">Carbohydrate degradation; glycolysis; pyruvate from D-glyceraldehyde 3-phosphate: step 3/5.</text>
</comment>
<evidence type="ECO:0000256" key="8">
    <source>
        <dbReference type="NCBIfam" id="TIGR01307"/>
    </source>
</evidence>
<dbReference type="FunFam" id="3.40.1450.10:FF:000002">
    <property type="entry name" value="2,3-bisphosphoglycerate-independent phosphoglycerate mutase"/>
    <property type="match status" value="1"/>
</dbReference>
<dbReference type="SUPFAM" id="SSF53649">
    <property type="entry name" value="Alkaline phosphatase-like"/>
    <property type="match status" value="1"/>
</dbReference>
<evidence type="ECO:0000256" key="2">
    <source>
        <dbReference type="ARBA" id="ARBA00008819"/>
    </source>
</evidence>
<dbReference type="InParanoid" id="M0MF52"/>
<evidence type="ECO:0000313" key="16">
    <source>
        <dbReference type="Proteomes" id="UP000011669"/>
    </source>
</evidence>
<dbReference type="SUPFAM" id="SSF64158">
    <property type="entry name" value="2,3-Bisphosphoglycerate-independent phosphoglycerate mutase, substrate-binding domain"/>
    <property type="match status" value="1"/>
</dbReference>
<evidence type="ECO:0000256" key="3">
    <source>
        <dbReference type="ARBA" id="ARBA00022723"/>
    </source>
</evidence>
<evidence type="ECO:0000256" key="10">
    <source>
        <dbReference type="PIRSR" id="PIRSR001492-2"/>
    </source>
</evidence>
<feature type="binding site" evidence="7 10">
    <location>
        <position position="187"/>
    </location>
    <ligand>
        <name>substrate</name>
    </ligand>
</feature>
<dbReference type="InterPro" id="IPR006124">
    <property type="entry name" value="Metalloenzyme"/>
</dbReference>
<dbReference type="UniPathway" id="UPA00109">
    <property type="reaction ID" value="UER00186"/>
</dbReference>
<dbReference type="InterPro" id="IPR017850">
    <property type="entry name" value="Alkaline_phosphatase_core_sf"/>
</dbReference>
<evidence type="ECO:0000313" key="15">
    <source>
        <dbReference type="EMBL" id="EMA43319.1"/>
    </source>
</evidence>
<dbReference type="GO" id="GO:0030145">
    <property type="term" value="F:manganese ion binding"/>
    <property type="evidence" value="ECO:0007669"/>
    <property type="project" value="UniProtKB-UniRule"/>
</dbReference>
<comment type="function">
    <text evidence="7">Catalyzes the interconversion of 2-phosphoglycerate and 3-phosphoglycerate.</text>
</comment>
<dbReference type="AlphaFoldDB" id="M0MF52"/>
<keyword evidence="4 7" id="KW-0324">Glycolysis</keyword>
<dbReference type="PANTHER" id="PTHR31637:SF0">
    <property type="entry name" value="2,3-BISPHOSPHOGLYCERATE-INDEPENDENT PHOSPHOGLYCERATE MUTASE"/>
    <property type="match status" value="1"/>
</dbReference>
<comment type="similarity">
    <text evidence="2 7">Belongs to the BPG-independent phosphoglycerate mutase family.</text>
</comment>
<evidence type="ECO:0000256" key="9">
    <source>
        <dbReference type="PIRSR" id="PIRSR001492-1"/>
    </source>
</evidence>
<evidence type="ECO:0000259" key="14">
    <source>
        <dbReference type="Pfam" id="PF06415"/>
    </source>
</evidence>
<dbReference type="PIRSF" id="PIRSF001492">
    <property type="entry name" value="IPGAM"/>
    <property type="match status" value="1"/>
</dbReference>
<feature type="binding site" evidence="7 11">
    <location>
        <position position="9"/>
    </location>
    <ligand>
        <name>Mn(2+)</name>
        <dbReference type="ChEBI" id="CHEBI:29035"/>
        <label>2</label>
    </ligand>
</feature>
<organism evidence="15 16">
    <name type="scientific">Halococcus saccharolyticus DSM 5350</name>
    <dbReference type="NCBI Taxonomy" id="1227455"/>
    <lineage>
        <taxon>Archaea</taxon>
        <taxon>Methanobacteriati</taxon>
        <taxon>Methanobacteriota</taxon>
        <taxon>Stenosarchaea group</taxon>
        <taxon>Halobacteria</taxon>
        <taxon>Halobacteriales</taxon>
        <taxon>Halococcaceae</taxon>
        <taxon>Halococcus</taxon>
    </lineage>
</organism>
<dbReference type="GO" id="GO:0005737">
    <property type="term" value="C:cytoplasm"/>
    <property type="evidence" value="ECO:0007669"/>
    <property type="project" value="InterPro"/>
</dbReference>
<dbReference type="OrthoDB" id="146005at2157"/>
<feature type="binding site" evidence="7 11">
    <location>
        <position position="450"/>
    </location>
    <ligand>
        <name>Mn(2+)</name>
        <dbReference type="ChEBI" id="CHEBI:29035"/>
        <label>2</label>
    </ligand>
</feature>
<evidence type="ECO:0000256" key="4">
    <source>
        <dbReference type="ARBA" id="ARBA00023152"/>
    </source>
</evidence>
<evidence type="ECO:0000256" key="6">
    <source>
        <dbReference type="ARBA" id="ARBA00023235"/>
    </source>
</evidence>
<evidence type="ECO:0000256" key="1">
    <source>
        <dbReference type="ARBA" id="ARBA00004798"/>
    </source>
</evidence>
<feature type="binding site" evidence="7 11">
    <location>
        <position position="451"/>
    </location>
    <ligand>
        <name>Mn(2+)</name>
        <dbReference type="ChEBI" id="CHEBI:29035"/>
        <label>2</label>
    </ligand>
</feature>
<feature type="active site" description="Phosphoserine intermediate" evidence="7 9">
    <location>
        <position position="59"/>
    </location>
</feature>
<dbReference type="InterPro" id="IPR005995">
    <property type="entry name" value="Pgm_bpd_ind"/>
</dbReference>
<feature type="binding site" evidence="7 11">
    <location>
        <position position="59"/>
    </location>
    <ligand>
        <name>Mn(2+)</name>
        <dbReference type="ChEBI" id="CHEBI:29035"/>
        <label>2</label>
    </ligand>
</feature>